<dbReference type="RefSeq" id="WP_258785757.1">
    <property type="nucleotide sequence ID" value="NZ_JANUGQ010000003.1"/>
</dbReference>
<keyword evidence="7" id="KW-0129">CBS domain</keyword>
<dbReference type="InterPro" id="IPR044751">
    <property type="entry name" value="Ion_transp-like_CBS"/>
</dbReference>
<evidence type="ECO:0000256" key="7">
    <source>
        <dbReference type="PROSITE-ProRule" id="PRU00703"/>
    </source>
</evidence>
<dbReference type="PANTHER" id="PTHR43099:SF4">
    <property type="entry name" value="INTEGRAL MEMBRANE PROTEIN"/>
    <property type="match status" value="1"/>
</dbReference>
<dbReference type="SMART" id="SM00116">
    <property type="entry name" value="CBS"/>
    <property type="match status" value="2"/>
</dbReference>
<accession>A0ABT2CEJ1</accession>
<comment type="subcellular location">
    <subcellularLocation>
        <location evidence="1">Cell membrane</location>
        <topology evidence="1">Multi-pass membrane protein</topology>
    </subcellularLocation>
</comment>
<feature type="region of interest" description="Disordered" evidence="9">
    <location>
        <begin position="340"/>
        <end position="375"/>
    </location>
</feature>
<dbReference type="CDD" id="cd04590">
    <property type="entry name" value="CBS_pair_CorC_HlyC_assoc"/>
    <property type="match status" value="1"/>
</dbReference>
<keyword evidence="5 8" id="KW-1133">Transmembrane helix</keyword>
<feature type="compositionally biased region" description="Low complexity" evidence="9">
    <location>
        <begin position="340"/>
        <end position="365"/>
    </location>
</feature>
<proteinExistence type="predicted"/>
<dbReference type="InterPro" id="IPR000644">
    <property type="entry name" value="CBS_dom"/>
</dbReference>
<reference evidence="13" key="1">
    <citation type="submission" date="2022-08" db="EMBL/GenBank/DDBJ databases">
        <authorList>
            <person name="Somphong A."/>
            <person name="Phongsopitanun W."/>
        </authorList>
    </citation>
    <scope>NUCLEOTIDE SEQUENCE</scope>
    <source>
        <strain evidence="13">LP05-1</strain>
    </source>
</reference>
<evidence type="ECO:0000256" key="9">
    <source>
        <dbReference type="SAM" id="MobiDB-lite"/>
    </source>
</evidence>
<evidence type="ECO:0000256" key="1">
    <source>
        <dbReference type="ARBA" id="ARBA00004651"/>
    </source>
</evidence>
<feature type="domain" description="CBS" evidence="11">
    <location>
        <begin position="285"/>
        <end position="341"/>
    </location>
</feature>
<dbReference type="PROSITE" id="PS51371">
    <property type="entry name" value="CBS"/>
    <property type="match status" value="1"/>
</dbReference>
<feature type="transmembrane region" description="Helical" evidence="10">
    <location>
        <begin position="125"/>
        <end position="143"/>
    </location>
</feature>
<evidence type="ECO:0000256" key="5">
    <source>
        <dbReference type="ARBA" id="ARBA00022989"/>
    </source>
</evidence>
<keyword evidence="2" id="KW-1003">Cell membrane</keyword>
<evidence type="ECO:0000313" key="14">
    <source>
        <dbReference type="Proteomes" id="UP001431313"/>
    </source>
</evidence>
<dbReference type="SUPFAM" id="SSF54631">
    <property type="entry name" value="CBS-domain pair"/>
    <property type="match status" value="1"/>
</dbReference>
<dbReference type="PANTHER" id="PTHR43099">
    <property type="entry name" value="UPF0053 PROTEIN YRKA"/>
    <property type="match status" value="1"/>
</dbReference>
<dbReference type="EMBL" id="JANUGQ010000003">
    <property type="protein sequence ID" value="MCS0635059.1"/>
    <property type="molecule type" value="Genomic_DNA"/>
</dbReference>
<evidence type="ECO:0000256" key="8">
    <source>
        <dbReference type="PROSITE-ProRule" id="PRU01193"/>
    </source>
</evidence>
<dbReference type="InterPro" id="IPR002550">
    <property type="entry name" value="CNNM"/>
</dbReference>
<keyword evidence="4" id="KW-0677">Repeat</keyword>
<dbReference type="Pfam" id="PF00571">
    <property type="entry name" value="CBS"/>
    <property type="match status" value="1"/>
</dbReference>
<keyword evidence="14" id="KW-1185">Reference proteome</keyword>
<dbReference type="InterPro" id="IPR051676">
    <property type="entry name" value="UPF0053_domain"/>
</dbReference>
<evidence type="ECO:0000256" key="2">
    <source>
        <dbReference type="ARBA" id="ARBA00022475"/>
    </source>
</evidence>
<dbReference type="Pfam" id="PF01595">
    <property type="entry name" value="CNNM"/>
    <property type="match status" value="1"/>
</dbReference>
<feature type="transmembrane region" description="Helical" evidence="10">
    <location>
        <begin position="6"/>
        <end position="29"/>
    </location>
</feature>
<evidence type="ECO:0000259" key="12">
    <source>
        <dbReference type="PROSITE" id="PS51846"/>
    </source>
</evidence>
<evidence type="ECO:0000256" key="6">
    <source>
        <dbReference type="ARBA" id="ARBA00023136"/>
    </source>
</evidence>
<evidence type="ECO:0000256" key="10">
    <source>
        <dbReference type="SAM" id="Phobius"/>
    </source>
</evidence>
<feature type="domain" description="CNNM transmembrane" evidence="12">
    <location>
        <begin position="1"/>
        <end position="201"/>
    </location>
</feature>
<protein>
    <submittedName>
        <fullName evidence="13">Hemolysin family protein</fullName>
    </submittedName>
</protein>
<dbReference type="PROSITE" id="PS51846">
    <property type="entry name" value="CNNM"/>
    <property type="match status" value="1"/>
</dbReference>
<dbReference type="Gene3D" id="3.10.580.10">
    <property type="entry name" value="CBS-domain"/>
    <property type="match status" value="1"/>
</dbReference>
<comment type="caution">
    <text evidence="13">The sequence shown here is derived from an EMBL/GenBank/DDBJ whole genome shotgun (WGS) entry which is preliminary data.</text>
</comment>
<name>A0ABT2CEJ1_9ACTN</name>
<evidence type="ECO:0000256" key="3">
    <source>
        <dbReference type="ARBA" id="ARBA00022692"/>
    </source>
</evidence>
<dbReference type="InterPro" id="IPR046342">
    <property type="entry name" value="CBS_dom_sf"/>
</dbReference>
<evidence type="ECO:0000259" key="11">
    <source>
        <dbReference type="PROSITE" id="PS51371"/>
    </source>
</evidence>
<feature type="transmembrane region" description="Helical" evidence="10">
    <location>
        <begin position="97"/>
        <end position="118"/>
    </location>
</feature>
<organism evidence="13 14">
    <name type="scientific">Streptomyces pyxinae</name>
    <dbReference type="NCBI Taxonomy" id="2970734"/>
    <lineage>
        <taxon>Bacteria</taxon>
        <taxon>Bacillati</taxon>
        <taxon>Actinomycetota</taxon>
        <taxon>Actinomycetes</taxon>
        <taxon>Kitasatosporales</taxon>
        <taxon>Streptomycetaceae</taxon>
        <taxon>Streptomyces</taxon>
    </lineage>
</organism>
<gene>
    <name evidence="13" type="ORF">NX801_05180</name>
</gene>
<keyword evidence="6 8" id="KW-0472">Membrane</keyword>
<evidence type="ECO:0000256" key="4">
    <source>
        <dbReference type="ARBA" id="ARBA00022737"/>
    </source>
</evidence>
<keyword evidence="3 8" id="KW-0812">Transmembrane</keyword>
<evidence type="ECO:0000313" key="13">
    <source>
        <dbReference type="EMBL" id="MCS0635059.1"/>
    </source>
</evidence>
<dbReference type="Proteomes" id="UP001431313">
    <property type="component" value="Unassembled WGS sequence"/>
</dbReference>
<sequence length="375" mass="38753">MTTVQLLIGALTLVTNAFFVAAEFALISVRRSQVEPAARRGETRARITLWGLEHISQLMATAQLGITVSSLVLGAVAEPAIAHLLEPAFAAVSVPDALVHPIAFVLALTAATYAHMLFGEMVPKNIALAAPVPTALFLGPPLVALTRALRPLVFAINAFANTLLRLLRVEPKDEVGSVFTDDELARLVEDSSEAGLLTPADGERLRDALELGTRPVGEIALPAARMRTVPATVTPAELERAAVAAKFSRFPVTGTGGAGDQVLGYLHIKDTLGVAERDKPFPRSALHPVTRVRPDTPLDDTLTALRAEGSHLAAVTGEGGAVIGYVTMEDVLEELVGPAAPAAGTTTGPGSAAGSPGPVAAPGPALVTGTSPSGR</sequence>